<gene>
    <name evidence="2" type="ORF">AVDCRST_MAG36-2545</name>
</gene>
<keyword evidence="1" id="KW-0732">Signal</keyword>
<sequence length="177" mass="18498">MASRSARRAAPSLVSSLLVTAALVAGCGEETPPPVVPPVVNGLRFQGPTGDPFLVQPYEVSCAPSDEAGGELTVQVRQRIGGRFLFVEVVPLEEERGFELPVSRGDQESGPRNVFVFLGSDGFEVSTAQEGSNGHLDVLEAGCDPARVRLRVTGTLGSEYSDGEPLTVSGGVDLTDG</sequence>
<reference evidence="2" key="1">
    <citation type="submission" date="2020-02" db="EMBL/GenBank/DDBJ databases">
        <authorList>
            <person name="Meier V. D."/>
        </authorList>
    </citation>
    <scope>NUCLEOTIDE SEQUENCE</scope>
    <source>
        <strain evidence="2">AVDCRST_MAG36</strain>
    </source>
</reference>
<evidence type="ECO:0000256" key="1">
    <source>
        <dbReference type="SAM" id="SignalP"/>
    </source>
</evidence>
<dbReference type="PROSITE" id="PS51257">
    <property type="entry name" value="PROKAR_LIPOPROTEIN"/>
    <property type="match status" value="1"/>
</dbReference>
<name>A0A6J4MHZ1_9ACTN</name>
<feature type="signal peptide" evidence="1">
    <location>
        <begin position="1"/>
        <end position="21"/>
    </location>
</feature>
<accession>A0A6J4MHZ1</accession>
<dbReference type="EMBL" id="CADCUH010000168">
    <property type="protein sequence ID" value="CAA9360092.1"/>
    <property type="molecule type" value="Genomic_DNA"/>
</dbReference>
<evidence type="ECO:0008006" key="3">
    <source>
        <dbReference type="Google" id="ProtNLM"/>
    </source>
</evidence>
<dbReference type="AlphaFoldDB" id="A0A6J4MHZ1"/>
<proteinExistence type="predicted"/>
<evidence type="ECO:0000313" key="2">
    <source>
        <dbReference type="EMBL" id="CAA9360092.1"/>
    </source>
</evidence>
<protein>
    <recommendedName>
        <fullName evidence="3">Lipoprotein</fullName>
    </recommendedName>
</protein>
<feature type="chain" id="PRO_5039218005" description="Lipoprotein" evidence="1">
    <location>
        <begin position="22"/>
        <end position="177"/>
    </location>
</feature>
<organism evidence="2">
    <name type="scientific">uncultured Nocardioidaceae bacterium</name>
    <dbReference type="NCBI Taxonomy" id="253824"/>
    <lineage>
        <taxon>Bacteria</taxon>
        <taxon>Bacillati</taxon>
        <taxon>Actinomycetota</taxon>
        <taxon>Actinomycetes</taxon>
        <taxon>Propionibacteriales</taxon>
        <taxon>Nocardioidaceae</taxon>
        <taxon>environmental samples</taxon>
    </lineage>
</organism>